<keyword evidence="1" id="KW-0732">Signal</keyword>
<evidence type="ECO:0000313" key="3">
    <source>
        <dbReference type="Proteomes" id="UP000244920"/>
    </source>
</evidence>
<proteinExistence type="predicted"/>
<gene>
    <name evidence="2" type="ORF">DDU33_08585</name>
</gene>
<protein>
    <submittedName>
        <fullName evidence="2">Uncharacterized protein</fullName>
    </submittedName>
</protein>
<feature type="chain" id="PRO_5015842439" evidence="1">
    <location>
        <begin position="22"/>
        <end position="192"/>
    </location>
</feature>
<keyword evidence="3" id="KW-1185">Reference proteome</keyword>
<dbReference type="KEGG" id="apor:DDU33_08585"/>
<dbReference type="Proteomes" id="UP000244920">
    <property type="component" value="Chromosome"/>
</dbReference>
<organism evidence="2 3">
    <name type="scientific">Actinobacillus porcitonsillarum</name>
    <dbReference type="NCBI Taxonomy" id="189834"/>
    <lineage>
        <taxon>Bacteria</taxon>
        <taxon>Pseudomonadati</taxon>
        <taxon>Pseudomonadota</taxon>
        <taxon>Gammaproteobacteria</taxon>
        <taxon>Pasteurellales</taxon>
        <taxon>Pasteurellaceae</taxon>
        <taxon>Actinobacillus</taxon>
    </lineage>
</organism>
<accession>A0A2U8FKS8</accession>
<evidence type="ECO:0000256" key="1">
    <source>
        <dbReference type="SAM" id="SignalP"/>
    </source>
</evidence>
<sequence length="192" mass="19872">MKKTITLAAIIALSFAIIAEAKGGRSVSRSVSGKPIAAQKTQSINSNTQKDATFDSTPNRAIPNQTQAQQATGNNRLASFATGAAAGYVLSEMLAPTAAQAQTQTPSTEQAAANQAVENPQNVANATNATSSVATFKSIGGQIDPFLVEKTDGYRRYCIASVQYLAPAQGGQTTPIVMVNPNGSPLACQLVQ</sequence>
<evidence type="ECO:0000313" key="2">
    <source>
        <dbReference type="EMBL" id="AWI51533.1"/>
    </source>
</evidence>
<name>A0A2U8FKS8_9PAST</name>
<dbReference type="AlphaFoldDB" id="A0A2U8FKS8"/>
<feature type="signal peptide" evidence="1">
    <location>
        <begin position="1"/>
        <end position="21"/>
    </location>
</feature>
<dbReference type="EMBL" id="CP029206">
    <property type="protein sequence ID" value="AWI51533.1"/>
    <property type="molecule type" value="Genomic_DNA"/>
</dbReference>
<dbReference type="RefSeq" id="WP_108924743.1">
    <property type="nucleotide sequence ID" value="NZ_CP029206.1"/>
</dbReference>
<reference evidence="3" key="1">
    <citation type="submission" date="2018-05" db="EMBL/GenBank/DDBJ databases">
        <title>Complete genome sequence of Actinobacillus porcitonsillarum reference strain 9953L55 (CCUG 46996).</title>
        <authorList>
            <person name="Dona V."/>
            <person name="Perreten V."/>
        </authorList>
    </citation>
    <scope>NUCLEOTIDE SEQUENCE [LARGE SCALE GENOMIC DNA]</scope>
    <source>
        <strain evidence="3">9953L55</strain>
    </source>
</reference>